<keyword evidence="4" id="KW-1185">Reference proteome</keyword>
<organism evidence="3 4">
    <name type="scientific">Luteolibacter algae</name>
    <dbReference type="NCBI Taxonomy" id="454151"/>
    <lineage>
        <taxon>Bacteria</taxon>
        <taxon>Pseudomonadati</taxon>
        <taxon>Verrucomicrobiota</taxon>
        <taxon>Verrucomicrobiia</taxon>
        <taxon>Verrucomicrobiales</taxon>
        <taxon>Verrucomicrobiaceae</taxon>
        <taxon>Luteolibacter</taxon>
    </lineage>
</organism>
<sequence>MKINTLAVMAGSVIFASSAMATVTLQFIQPFSTTGGVTSNFADASGVAMNGLYWGVIVDTNNTGFGTTYDKLTLSPSLVSTLSTGGTTGSNVLILSNTLTSNTSAFTEFSAQSVPQNPGGVGGIGSITTIELNGSNGVSTGDAFRIVWFDTSGNSAGFLDDSSFKIPTDSATFDYSAVFRGPDPVRAATGITMVPEPSALLLSALGVLGLLRRRR</sequence>
<dbReference type="NCBIfam" id="TIGR02595">
    <property type="entry name" value="PEP_CTERM"/>
    <property type="match status" value="1"/>
</dbReference>
<evidence type="ECO:0000259" key="2">
    <source>
        <dbReference type="Pfam" id="PF07589"/>
    </source>
</evidence>
<dbReference type="Pfam" id="PF07589">
    <property type="entry name" value="PEP-CTERM"/>
    <property type="match status" value="1"/>
</dbReference>
<feature type="domain" description="Ice-binding protein C-terminal" evidence="2">
    <location>
        <begin position="194"/>
        <end position="215"/>
    </location>
</feature>
<dbReference type="RefSeq" id="WP_386821180.1">
    <property type="nucleotide sequence ID" value="NZ_JBHUIT010000031.1"/>
</dbReference>
<name>A0ABW5D9N6_9BACT</name>
<protein>
    <submittedName>
        <fullName evidence="3">PEP-CTERM sorting domain-containing protein</fullName>
    </submittedName>
</protein>
<accession>A0ABW5D9N6</accession>
<keyword evidence="1" id="KW-0732">Signal</keyword>
<proteinExistence type="predicted"/>
<feature type="signal peptide" evidence="1">
    <location>
        <begin position="1"/>
        <end position="21"/>
    </location>
</feature>
<evidence type="ECO:0000313" key="4">
    <source>
        <dbReference type="Proteomes" id="UP001597375"/>
    </source>
</evidence>
<feature type="chain" id="PRO_5046008517" evidence="1">
    <location>
        <begin position="22"/>
        <end position="215"/>
    </location>
</feature>
<dbReference type="InterPro" id="IPR013424">
    <property type="entry name" value="Ice-binding_C"/>
</dbReference>
<dbReference type="Proteomes" id="UP001597375">
    <property type="component" value="Unassembled WGS sequence"/>
</dbReference>
<gene>
    <name evidence="3" type="ORF">ACFSSA_14140</name>
</gene>
<dbReference type="EMBL" id="JBHUIT010000031">
    <property type="protein sequence ID" value="MFD2257818.1"/>
    <property type="molecule type" value="Genomic_DNA"/>
</dbReference>
<comment type="caution">
    <text evidence="3">The sequence shown here is derived from an EMBL/GenBank/DDBJ whole genome shotgun (WGS) entry which is preliminary data.</text>
</comment>
<evidence type="ECO:0000313" key="3">
    <source>
        <dbReference type="EMBL" id="MFD2257818.1"/>
    </source>
</evidence>
<evidence type="ECO:0000256" key="1">
    <source>
        <dbReference type="SAM" id="SignalP"/>
    </source>
</evidence>
<reference evidence="4" key="1">
    <citation type="journal article" date="2019" name="Int. J. Syst. Evol. Microbiol.">
        <title>The Global Catalogue of Microorganisms (GCM) 10K type strain sequencing project: providing services to taxonomists for standard genome sequencing and annotation.</title>
        <authorList>
            <consortium name="The Broad Institute Genomics Platform"/>
            <consortium name="The Broad Institute Genome Sequencing Center for Infectious Disease"/>
            <person name="Wu L."/>
            <person name="Ma J."/>
        </authorList>
    </citation>
    <scope>NUCLEOTIDE SEQUENCE [LARGE SCALE GENOMIC DNA]</scope>
    <source>
        <strain evidence="4">CGMCC 4.7106</strain>
    </source>
</reference>